<evidence type="ECO:0000256" key="1">
    <source>
        <dbReference type="SAM" id="Phobius"/>
    </source>
</evidence>
<dbReference type="AlphaFoldDB" id="A0A383F8Y7"/>
<name>A0A383F8Y7_9ZZZZ</name>
<feature type="transmembrane region" description="Helical" evidence="1">
    <location>
        <begin position="6"/>
        <end position="34"/>
    </location>
</feature>
<gene>
    <name evidence="2" type="ORF">METZ01_LOCUS517729</name>
</gene>
<evidence type="ECO:0000313" key="2">
    <source>
        <dbReference type="EMBL" id="SVE64875.1"/>
    </source>
</evidence>
<protein>
    <submittedName>
        <fullName evidence="2">Uncharacterized protein</fullName>
    </submittedName>
</protein>
<organism evidence="2">
    <name type="scientific">marine metagenome</name>
    <dbReference type="NCBI Taxonomy" id="408172"/>
    <lineage>
        <taxon>unclassified sequences</taxon>
        <taxon>metagenomes</taxon>
        <taxon>ecological metagenomes</taxon>
    </lineage>
</organism>
<proteinExistence type="predicted"/>
<sequence length="118" mass="13292">MKWLPIFIYTGHVILKYAVLLIITVFVMSSLMIAKRETGKVIKNIQTLRSEIPKNIQLKLPDGSQTSVGRCGFVHLKSDEYKTLDRRGSVDLDISIPIAFHVIYSELESSPEGYVSPP</sequence>
<reference evidence="2" key="1">
    <citation type="submission" date="2018-05" db="EMBL/GenBank/DDBJ databases">
        <authorList>
            <person name="Lanie J.A."/>
            <person name="Ng W.-L."/>
            <person name="Kazmierczak K.M."/>
            <person name="Andrzejewski T.M."/>
            <person name="Davidsen T.M."/>
            <person name="Wayne K.J."/>
            <person name="Tettelin H."/>
            <person name="Glass J.I."/>
            <person name="Rusch D."/>
            <person name="Podicherti R."/>
            <person name="Tsui H.-C.T."/>
            <person name="Winkler M.E."/>
        </authorList>
    </citation>
    <scope>NUCLEOTIDE SEQUENCE</scope>
</reference>
<accession>A0A383F8Y7</accession>
<keyword evidence="1" id="KW-0812">Transmembrane</keyword>
<feature type="non-terminal residue" evidence="2">
    <location>
        <position position="118"/>
    </location>
</feature>
<dbReference type="EMBL" id="UINC01232067">
    <property type="protein sequence ID" value="SVE64875.1"/>
    <property type="molecule type" value="Genomic_DNA"/>
</dbReference>
<keyword evidence="1" id="KW-1133">Transmembrane helix</keyword>
<keyword evidence="1" id="KW-0472">Membrane</keyword>